<gene>
    <name evidence="3" type="ORF">IL45_12655</name>
    <name evidence="4" type="ORF">LY02_02451</name>
</gene>
<organism evidence="3 5">
    <name type="scientific">Nonlabens ulvanivorans</name>
    <name type="common">Persicivirga ulvanivorans</name>
    <dbReference type="NCBI Taxonomy" id="906888"/>
    <lineage>
        <taxon>Bacteria</taxon>
        <taxon>Pseudomonadati</taxon>
        <taxon>Bacteroidota</taxon>
        <taxon>Flavobacteriia</taxon>
        <taxon>Flavobacteriales</taxon>
        <taxon>Flavobacteriaceae</taxon>
        <taxon>Nonlabens</taxon>
    </lineage>
</organism>
<evidence type="ECO:0000313" key="4">
    <source>
        <dbReference type="EMBL" id="PRX12799.1"/>
    </source>
</evidence>
<dbReference type="SUPFAM" id="SSF54826">
    <property type="entry name" value="Enolase N-terminal domain-like"/>
    <property type="match status" value="1"/>
</dbReference>
<evidence type="ECO:0000313" key="5">
    <source>
        <dbReference type="Proteomes" id="UP000028531"/>
    </source>
</evidence>
<dbReference type="OrthoDB" id="9766759at2"/>
<dbReference type="PANTHER" id="PTHR48073">
    <property type="entry name" value="O-SUCCINYLBENZOATE SYNTHASE-RELATED"/>
    <property type="match status" value="1"/>
</dbReference>
<dbReference type="Proteomes" id="UP000028531">
    <property type="component" value="Unassembled WGS sequence"/>
</dbReference>
<dbReference type="SMART" id="SM00922">
    <property type="entry name" value="MR_MLE"/>
    <property type="match status" value="1"/>
</dbReference>
<feature type="domain" description="Mandelate racemase/muconate lactonizing enzyme C-terminal" evidence="2">
    <location>
        <begin position="128"/>
        <end position="226"/>
    </location>
</feature>
<dbReference type="EMBL" id="JPJI01000032">
    <property type="protein sequence ID" value="KEZ92971.1"/>
    <property type="molecule type" value="Genomic_DNA"/>
</dbReference>
<evidence type="ECO:0000313" key="3">
    <source>
        <dbReference type="EMBL" id="KEZ92971.1"/>
    </source>
</evidence>
<name>A0A084JVI7_NONUL</name>
<protein>
    <submittedName>
        <fullName evidence="3">Mandelate racemase</fullName>
    </submittedName>
    <submittedName>
        <fullName evidence="4">O-succinylbenzoate synthase</fullName>
    </submittedName>
</protein>
<keyword evidence="1" id="KW-0479">Metal-binding</keyword>
<dbReference type="AlphaFoldDB" id="A0A084JVI7"/>
<reference evidence="4 6" key="2">
    <citation type="submission" date="2018-03" db="EMBL/GenBank/DDBJ databases">
        <title>Genomic Encyclopedia of Archaeal and Bacterial Type Strains, Phase II (KMG-II): from individual species to whole genera.</title>
        <authorList>
            <person name="Goeker M."/>
        </authorList>
    </citation>
    <scope>NUCLEOTIDE SEQUENCE [LARGE SCALE GENOMIC DNA]</scope>
    <source>
        <strain evidence="4 6">DSM 22727</strain>
    </source>
</reference>
<dbReference type="Gene3D" id="3.20.20.120">
    <property type="entry name" value="Enolase-like C-terminal domain"/>
    <property type="match status" value="1"/>
</dbReference>
<evidence type="ECO:0000256" key="1">
    <source>
        <dbReference type="ARBA" id="ARBA00022723"/>
    </source>
</evidence>
<reference evidence="3 5" key="1">
    <citation type="submission" date="2014-07" db="EMBL/GenBank/DDBJ databases">
        <title>Draft genome sequence of Nonlabens ulvanivorans, an ulvan degrading bacterium.</title>
        <authorList>
            <person name="Kopel M."/>
            <person name="Helbert W."/>
            <person name="Henrissat B."/>
            <person name="Doniger T."/>
            <person name="Banin E."/>
        </authorList>
    </citation>
    <scope>NUCLEOTIDE SEQUENCE [LARGE SCALE GENOMIC DNA]</scope>
    <source>
        <strain evidence="3 5">PLR</strain>
    </source>
</reference>
<dbReference type="GO" id="GO:0016854">
    <property type="term" value="F:racemase and epimerase activity"/>
    <property type="evidence" value="ECO:0007669"/>
    <property type="project" value="UniProtKB-ARBA"/>
</dbReference>
<dbReference type="InterPro" id="IPR018110">
    <property type="entry name" value="Mandel_Rmase/mucon_lact_enz_CS"/>
</dbReference>
<evidence type="ECO:0000313" key="6">
    <source>
        <dbReference type="Proteomes" id="UP000239997"/>
    </source>
</evidence>
<dbReference type="Gene3D" id="3.30.390.10">
    <property type="entry name" value="Enolase-like, N-terminal domain"/>
    <property type="match status" value="1"/>
</dbReference>
<dbReference type="GO" id="GO:0009063">
    <property type="term" value="P:amino acid catabolic process"/>
    <property type="evidence" value="ECO:0007669"/>
    <property type="project" value="InterPro"/>
</dbReference>
<keyword evidence="6" id="KW-1185">Reference proteome</keyword>
<comment type="caution">
    <text evidence="3">The sequence shown here is derived from an EMBL/GenBank/DDBJ whole genome shotgun (WGS) entry which is preliminary data.</text>
</comment>
<dbReference type="PROSITE" id="PS00909">
    <property type="entry name" value="MR_MLE_2"/>
    <property type="match status" value="1"/>
</dbReference>
<dbReference type="Pfam" id="PF13378">
    <property type="entry name" value="MR_MLE_C"/>
    <property type="match status" value="1"/>
</dbReference>
<dbReference type="SFLD" id="SFLDG00180">
    <property type="entry name" value="muconate_cycloisomerase"/>
    <property type="match status" value="1"/>
</dbReference>
<dbReference type="RefSeq" id="WP_036584452.1">
    <property type="nucleotide sequence ID" value="NZ_JPJI01000032.1"/>
</dbReference>
<dbReference type="EMBL" id="PVNA01000005">
    <property type="protein sequence ID" value="PRX12799.1"/>
    <property type="molecule type" value="Genomic_DNA"/>
</dbReference>
<proteinExistence type="predicted"/>
<dbReference type="InterPro" id="IPR013342">
    <property type="entry name" value="Mandelate_racemase_C"/>
</dbReference>
<accession>A0A084JVI7</accession>
<dbReference type="InterPro" id="IPR029065">
    <property type="entry name" value="Enolase_C-like"/>
</dbReference>
<dbReference type="InterPro" id="IPR029017">
    <property type="entry name" value="Enolase-like_N"/>
</dbReference>
<dbReference type="SUPFAM" id="SSF51604">
    <property type="entry name" value="Enolase C-terminal domain-like"/>
    <property type="match status" value="1"/>
</dbReference>
<dbReference type="InterPro" id="IPR036849">
    <property type="entry name" value="Enolase-like_C_sf"/>
</dbReference>
<dbReference type="CDD" id="cd03320">
    <property type="entry name" value="OSBS"/>
    <property type="match status" value="1"/>
</dbReference>
<dbReference type="GO" id="GO:0046872">
    <property type="term" value="F:metal ion binding"/>
    <property type="evidence" value="ECO:0007669"/>
    <property type="project" value="UniProtKB-KW"/>
</dbReference>
<dbReference type="PANTHER" id="PTHR48073:SF2">
    <property type="entry name" value="O-SUCCINYLBENZOATE SYNTHASE"/>
    <property type="match status" value="1"/>
</dbReference>
<dbReference type="Proteomes" id="UP000239997">
    <property type="component" value="Unassembled WGS sequence"/>
</dbReference>
<evidence type="ECO:0000259" key="2">
    <source>
        <dbReference type="SMART" id="SM00922"/>
    </source>
</evidence>
<dbReference type="SFLD" id="SFLDF00009">
    <property type="entry name" value="o-succinylbenzoate_synthase"/>
    <property type="match status" value="1"/>
</dbReference>
<sequence>MQAQFKKYTLEFKRPAGTSRGVLRIKETYFLYLSNGDKYGIGECNLFKGLSIDDRPGYEGKLQWLCDNIHLNPADLYHSLMEWPSILFGYEMALKSLQSSDVFTLFPSLFTEGMDTININGLVWMGDQDFMMRQLEEKLASGFNCIKFKIGAIDFNKELELLDAVRSRFRESEITIRVDANGAFTPENAMGKLDALAKYQVHSIEQPIKQGQWQEMASLCQQSPIDIALDEELIGLYHTEEKQRCLETIKPQYIILKPALVGGFQSCREWINIAGNNNAGWWMTSALESNVGLNAIAQFTYTLGNLMPQGLGTGGLFTNNIEAPLEIKNGTLKCNDISIWDTKSLKL</sequence>
<dbReference type="SFLD" id="SFLDS00001">
    <property type="entry name" value="Enolase"/>
    <property type="match status" value="1"/>
</dbReference>